<comment type="catalytic activity">
    <reaction evidence="1">
        <text>dUMP + (6R)-5,10-methylene-5,6,7,8-tetrahydrofolate + NADPH + H(+) = dTMP + (6S)-5,6,7,8-tetrahydrofolate + NADP(+)</text>
        <dbReference type="Rhea" id="RHEA:29043"/>
        <dbReference type="ChEBI" id="CHEBI:15378"/>
        <dbReference type="ChEBI" id="CHEBI:15636"/>
        <dbReference type="ChEBI" id="CHEBI:57453"/>
        <dbReference type="ChEBI" id="CHEBI:57783"/>
        <dbReference type="ChEBI" id="CHEBI:58349"/>
        <dbReference type="ChEBI" id="CHEBI:63528"/>
        <dbReference type="ChEBI" id="CHEBI:246422"/>
        <dbReference type="EC" id="2.1.1.148"/>
    </reaction>
</comment>
<dbReference type="GO" id="GO:0050660">
    <property type="term" value="F:flavin adenine dinucleotide binding"/>
    <property type="evidence" value="ECO:0007669"/>
    <property type="project" value="UniProtKB-UniRule"/>
</dbReference>
<feature type="binding site" evidence="1">
    <location>
        <begin position="88"/>
        <end position="91"/>
    </location>
    <ligand>
        <name>dUMP</name>
        <dbReference type="ChEBI" id="CHEBI:246422"/>
        <note>ligand shared between dimeric partners</note>
    </ligand>
</feature>
<dbReference type="PANTHER" id="PTHR34934:SF1">
    <property type="entry name" value="FLAVIN-DEPENDENT THYMIDYLATE SYNTHASE"/>
    <property type="match status" value="1"/>
</dbReference>
<keyword evidence="1" id="KW-0285">Flavoprotein</keyword>
<keyword evidence="1" id="KW-0521">NADP</keyword>
<keyword evidence="3" id="KW-1185">Reference proteome</keyword>
<sequence>MSTSDSPVEQLRWQKFPVLDDGFVCLVDVMGNDSSVVQAARVSYGEGTKKVSDDRTLIRYLLRHRHTTPFEMAEVKLLVRVPMDCWRQWIRHRTANVNEYSTRYSVAIDAAQSTPPDQWRTQAVSNRQGSAEPLSTDLGEKLSHTEKEFHDAARKLYDNRLEAGVARELARKDLPLCTYTEAYWKIDLHNLLNFLSLRMDSHAQLEIRQYATAIGENIVKPLFPVVWEAFQDYRVNAMYLTGLDRGVVQRLTAAGAEKQLAPPYPEDLFLQVQDETWKELKRSRERDECRSKLVKLGLVEEG</sequence>
<dbReference type="InterPro" id="IPR003669">
    <property type="entry name" value="Thymidylate_synthase_ThyX"/>
</dbReference>
<dbReference type="UniPathway" id="UPA00575"/>
<feature type="binding site" evidence="1">
    <location>
        <position position="198"/>
    </location>
    <ligand>
        <name>dUMP</name>
        <dbReference type="ChEBI" id="CHEBI:246422"/>
        <note>ligand shared between dimeric partners</note>
    </ligand>
</feature>
<dbReference type="SUPFAM" id="SSF69796">
    <property type="entry name" value="Thymidylate synthase-complementing protein Thy1"/>
    <property type="match status" value="1"/>
</dbReference>
<gene>
    <name evidence="1" type="primary">thyX</name>
    <name evidence="2" type="ordered locus">Plabr_0796</name>
</gene>
<dbReference type="HOGENOM" id="CLU_067790_0_0_0"/>
<dbReference type="RefSeq" id="WP_013627159.1">
    <property type="nucleotide sequence ID" value="NC_015174.1"/>
</dbReference>
<feature type="binding site" description="in other chain" evidence="1">
    <location>
        <begin position="99"/>
        <end position="103"/>
    </location>
    <ligand>
        <name>dUMP</name>
        <dbReference type="ChEBI" id="CHEBI:246422"/>
        <note>ligand shared between dimeric partners</note>
    </ligand>
</feature>
<dbReference type="GO" id="GO:0070402">
    <property type="term" value="F:NADPH binding"/>
    <property type="evidence" value="ECO:0007669"/>
    <property type="project" value="TreeGrafter"/>
</dbReference>
<evidence type="ECO:0000313" key="2">
    <source>
        <dbReference type="EMBL" id="ADY58419.1"/>
    </source>
</evidence>
<comment type="similarity">
    <text evidence="1">Belongs to the thymidylate synthase ThyX family.</text>
</comment>
<keyword evidence="1" id="KW-0274">FAD</keyword>
<dbReference type="GO" id="GO:0004799">
    <property type="term" value="F:thymidylate synthase activity"/>
    <property type="evidence" value="ECO:0007669"/>
    <property type="project" value="TreeGrafter"/>
</dbReference>
<feature type="binding site" evidence="1">
    <location>
        <begin position="91"/>
        <end position="93"/>
    </location>
    <ligand>
        <name>FAD</name>
        <dbReference type="ChEBI" id="CHEBI:57692"/>
        <note>ligand shared between neighboring subunits</note>
    </ligand>
</feature>
<feature type="binding site" evidence="1">
    <location>
        <position position="193"/>
    </location>
    <ligand>
        <name>FAD</name>
        <dbReference type="ChEBI" id="CHEBI:57692"/>
        <note>ligand shared between neighboring subunits</note>
    </ligand>
</feature>
<dbReference type="Gene3D" id="3.30.1360.170">
    <property type="match status" value="1"/>
</dbReference>
<keyword evidence="1" id="KW-0489">Methyltransferase</keyword>
<comment type="subunit">
    <text evidence="1">Homotetramer.</text>
</comment>
<dbReference type="GO" id="GO:0050797">
    <property type="term" value="F:thymidylate synthase (FAD) activity"/>
    <property type="evidence" value="ECO:0007669"/>
    <property type="project" value="UniProtKB-UniRule"/>
</dbReference>
<dbReference type="GO" id="GO:0006235">
    <property type="term" value="P:dTTP biosynthetic process"/>
    <property type="evidence" value="ECO:0007669"/>
    <property type="project" value="UniProtKB-UniRule"/>
</dbReference>
<dbReference type="KEGG" id="pbs:Plabr_0796"/>
<evidence type="ECO:0000256" key="1">
    <source>
        <dbReference type="HAMAP-Rule" id="MF_01408"/>
    </source>
</evidence>
<dbReference type="Proteomes" id="UP000006860">
    <property type="component" value="Chromosome"/>
</dbReference>
<feature type="active site" description="Involved in ionization of N3 of dUMP, leading to its activation" evidence="1">
    <location>
        <position position="198"/>
    </location>
</feature>
<comment type="pathway">
    <text evidence="1">Pyrimidine metabolism; dTTP biosynthesis.</text>
</comment>
<dbReference type="GO" id="GO:0032259">
    <property type="term" value="P:methylation"/>
    <property type="evidence" value="ECO:0007669"/>
    <property type="project" value="UniProtKB-KW"/>
</dbReference>
<dbReference type="NCBIfam" id="TIGR02170">
    <property type="entry name" value="thyX"/>
    <property type="match status" value="1"/>
</dbReference>
<dbReference type="STRING" id="756272.Plabr_0796"/>
<dbReference type="CDD" id="cd20175">
    <property type="entry name" value="ThyX"/>
    <property type="match status" value="1"/>
</dbReference>
<feature type="binding site" evidence="1">
    <location>
        <position position="99"/>
    </location>
    <ligand>
        <name>FAD</name>
        <dbReference type="ChEBI" id="CHEBI:57692"/>
        <note>ligand shared between neighboring subunits</note>
    </ligand>
</feature>
<evidence type="ECO:0000313" key="3">
    <source>
        <dbReference type="Proteomes" id="UP000006860"/>
    </source>
</evidence>
<dbReference type="InterPro" id="IPR036098">
    <property type="entry name" value="Thymidylate_synthase_ThyX_sf"/>
</dbReference>
<dbReference type="eggNOG" id="COG1351">
    <property type="taxonomic scope" value="Bacteria"/>
</dbReference>
<dbReference type="GO" id="GO:0006231">
    <property type="term" value="P:dTMP biosynthetic process"/>
    <property type="evidence" value="ECO:0007669"/>
    <property type="project" value="UniProtKB-UniRule"/>
</dbReference>
<dbReference type="EMBL" id="CP002546">
    <property type="protein sequence ID" value="ADY58419.1"/>
    <property type="molecule type" value="Genomic_DNA"/>
</dbReference>
<dbReference type="PANTHER" id="PTHR34934">
    <property type="entry name" value="FLAVIN-DEPENDENT THYMIDYLATE SYNTHASE"/>
    <property type="match status" value="1"/>
</dbReference>
<feature type="binding site" description="in other chain" evidence="1">
    <location>
        <position position="171"/>
    </location>
    <ligand>
        <name>dUMP</name>
        <dbReference type="ChEBI" id="CHEBI:246422"/>
        <note>ligand shared between dimeric partners</note>
    </ligand>
</feature>
<organism evidence="2 3">
    <name type="scientific">Rubinisphaera brasiliensis (strain ATCC 49424 / DSM 5305 / JCM 21570 / IAM 15109 / NBRC 103401 / IFAM 1448)</name>
    <name type="common">Planctomyces brasiliensis</name>
    <dbReference type="NCBI Taxonomy" id="756272"/>
    <lineage>
        <taxon>Bacteria</taxon>
        <taxon>Pseudomonadati</taxon>
        <taxon>Planctomycetota</taxon>
        <taxon>Planctomycetia</taxon>
        <taxon>Planctomycetales</taxon>
        <taxon>Planctomycetaceae</taxon>
        <taxon>Rubinisphaera</taxon>
    </lineage>
</organism>
<dbReference type="HAMAP" id="MF_01408">
    <property type="entry name" value="ThyX"/>
    <property type="match status" value="1"/>
</dbReference>
<feature type="binding site" evidence="1">
    <location>
        <position position="68"/>
    </location>
    <ligand>
        <name>FAD</name>
        <dbReference type="ChEBI" id="CHEBI:57692"/>
        <note>ligand shared between neighboring subunits</note>
    </ligand>
</feature>
<comment type="cofactor">
    <cofactor evidence="1">
        <name>FAD</name>
        <dbReference type="ChEBI" id="CHEBI:57692"/>
    </cofactor>
    <text evidence="1">Binds 4 FAD per tetramer. Each FAD binding site is formed by three monomers.</text>
</comment>
<proteinExistence type="inferred from homology"/>
<name>F0SHI1_RUBBR</name>
<accession>F0SHI1</accession>
<dbReference type="Pfam" id="PF02511">
    <property type="entry name" value="Thy1"/>
    <property type="match status" value="1"/>
</dbReference>
<dbReference type="OrthoDB" id="9774464at2"/>
<dbReference type="PROSITE" id="PS51331">
    <property type="entry name" value="THYX"/>
    <property type="match status" value="1"/>
</dbReference>
<reference evidence="3" key="1">
    <citation type="submission" date="2011-02" db="EMBL/GenBank/DDBJ databases">
        <title>The complete genome of Planctomyces brasiliensis DSM 5305.</title>
        <authorList>
            <person name="Lucas S."/>
            <person name="Copeland A."/>
            <person name="Lapidus A."/>
            <person name="Bruce D."/>
            <person name="Goodwin L."/>
            <person name="Pitluck S."/>
            <person name="Kyrpides N."/>
            <person name="Mavromatis K."/>
            <person name="Pagani I."/>
            <person name="Ivanova N."/>
            <person name="Ovchinnikova G."/>
            <person name="Lu M."/>
            <person name="Detter J.C."/>
            <person name="Han C."/>
            <person name="Land M."/>
            <person name="Hauser L."/>
            <person name="Markowitz V."/>
            <person name="Cheng J.-F."/>
            <person name="Hugenholtz P."/>
            <person name="Woyke T."/>
            <person name="Wu D."/>
            <person name="Tindall B."/>
            <person name="Pomrenke H.G."/>
            <person name="Brambilla E."/>
            <person name="Klenk H.-P."/>
            <person name="Eisen J.A."/>
        </authorList>
    </citation>
    <scope>NUCLEOTIDE SEQUENCE [LARGE SCALE GENOMIC DNA]</scope>
    <source>
        <strain evidence="3">ATCC 49424 / DSM 5305 / JCM 21570 / NBRC 103401 / IFAM 1448</strain>
    </source>
</reference>
<feature type="binding site" evidence="1">
    <location>
        <begin position="187"/>
        <end position="189"/>
    </location>
    <ligand>
        <name>FAD</name>
        <dbReference type="ChEBI" id="CHEBI:57692"/>
        <note>ligand shared between neighboring subunits</note>
    </ligand>
</feature>
<protein>
    <recommendedName>
        <fullName evidence="1">Flavin-dependent thymidylate synthase</fullName>
        <shortName evidence="1">FDTS</shortName>
        <ecNumber evidence="1">2.1.1.148</ecNumber>
    </recommendedName>
    <alternativeName>
        <fullName evidence="1">FAD-dependent thymidylate synthase</fullName>
    </alternativeName>
    <alternativeName>
        <fullName evidence="1">Thymidylate synthase ThyX</fullName>
        <shortName evidence="1">TS</shortName>
        <shortName evidence="1">TSase</shortName>
    </alternativeName>
</protein>
<dbReference type="AlphaFoldDB" id="F0SHI1"/>
<keyword evidence="1" id="KW-0808">Transferase</keyword>
<keyword evidence="1" id="KW-0545">Nucleotide biosynthesis</keyword>
<dbReference type="EC" id="2.1.1.148" evidence="1"/>
<comment type="function">
    <text evidence="1">Catalyzes the reductive methylation of 2'-deoxyuridine-5'-monophosphate (dUMP) to 2'-deoxythymidine-5'-monophosphate (dTMP) while utilizing 5,10-methylenetetrahydrofolate (mTHF) as the methyl donor, and NADPH and FADH(2) as the reductant.</text>
</comment>